<dbReference type="Pfam" id="PF00583">
    <property type="entry name" value="Acetyltransf_1"/>
    <property type="match status" value="1"/>
</dbReference>
<dbReference type="Gene3D" id="3.40.630.30">
    <property type="match status" value="1"/>
</dbReference>
<protein>
    <submittedName>
        <fullName evidence="4">GNAT family N-acetyltransferase</fullName>
        <ecNumber evidence="4">2.3.1.-</ecNumber>
    </submittedName>
</protein>
<dbReference type="SUPFAM" id="SSF55729">
    <property type="entry name" value="Acyl-CoA N-acyltransferases (Nat)"/>
    <property type="match status" value="1"/>
</dbReference>
<dbReference type="GO" id="GO:0016746">
    <property type="term" value="F:acyltransferase activity"/>
    <property type="evidence" value="ECO:0007669"/>
    <property type="project" value="UniProtKB-KW"/>
</dbReference>
<reference evidence="4" key="1">
    <citation type="journal article" date="2023" name="Microbiol Resour">
        <title>Genome Sequences of Rhodoplanes serenus and Two Thermotolerant Strains, Rhodoplanes tepidamans and 'Rhodoplanes cryptolactis,' Further Refine the Genus.</title>
        <authorList>
            <person name="Rayyan A.A."/>
            <person name="Kyndt J.A."/>
        </authorList>
    </citation>
    <scope>NUCLEOTIDE SEQUENCE</scope>
    <source>
        <strain evidence="4">DSM 9987</strain>
    </source>
</reference>
<dbReference type="InterPro" id="IPR050680">
    <property type="entry name" value="YpeA/RimI_acetyltransf"/>
</dbReference>
<dbReference type="EMBL" id="JAQQLI010000014">
    <property type="protein sequence ID" value="MDC7786303.1"/>
    <property type="molecule type" value="Genomic_DNA"/>
</dbReference>
<comment type="caution">
    <text evidence="4">The sequence shown here is derived from an EMBL/GenBank/DDBJ whole genome shotgun (WGS) entry which is preliminary data.</text>
</comment>
<evidence type="ECO:0000259" key="3">
    <source>
        <dbReference type="PROSITE" id="PS51186"/>
    </source>
</evidence>
<accession>A0ABT5JA20</accession>
<reference evidence="4" key="2">
    <citation type="submission" date="2023-02" db="EMBL/GenBank/DDBJ databases">
        <authorList>
            <person name="Rayyan A."/>
            <person name="Meyer T."/>
            <person name="Kyndt J.A."/>
        </authorList>
    </citation>
    <scope>NUCLEOTIDE SEQUENCE</scope>
    <source>
        <strain evidence="4">DSM 9987</strain>
    </source>
</reference>
<keyword evidence="1 4" id="KW-0808">Transferase</keyword>
<dbReference type="InterPro" id="IPR000182">
    <property type="entry name" value="GNAT_dom"/>
</dbReference>
<sequence>MRRAVAADLDALNALEQAVFATDCMSRRSIRRLLASPSAAVLVAEHQGRVAGAAVVLTRAGCAVARLYSIAVDPASAGHGLGPALLAAAEAEAAARGCRAIRLEVHETNARAIARYRRAGFREFGRHVAYYEDKGDALRFEKALVS</sequence>
<evidence type="ECO:0000313" key="4">
    <source>
        <dbReference type="EMBL" id="MDC7786303.1"/>
    </source>
</evidence>
<evidence type="ECO:0000313" key="5">
    <source>
        <dbReference type="Proteomes" id="UP001165652"/>
    </source>
</evidence>
<dbReference type="Proteomes" id="UP001165652">
    <property type="component" value="Unassembled WGS sequence"/>
</dbReference>
<dbReference type="PANTHER" id="PTHR43420:SF12">
    <property type="entry name" value="N-ACETYLTRANSFERASE DOMAIN-CONTAINING PROTEIN"/>
    <property type="match status" value="1"/>
</dbReference>
<dbReference type="PANTHER" id="PTHR43420">
    <property type="entry name" value="ACETYLTRANSFERASE"/>
    <property type="match status" value="1"/>
</dbReference>
<organism evidence="4 5">
    <name type="scientific">Rhodoplanes tepidamans</name>
    <name type="common">Rhodoplanes cryptolactis</name>
    <dbReference type="NCBI Taxonomy" id="200616"/>
    <lineage>
        <taxon>Bacteria</taxon>
        <taxon>Pseudomonadati</taxon>
        <taxon>Pseudomonadota</taxon>
        <taxon>Alphaproteobacteria</taxon>
        <taxon>Hyphomicrobiales</taxon>
        <taxon>Nitrobacteraceae</taxon>
        <taxon>Rhodoplanes</taxon>
    </lineage>
</organism>
<keyword evidence="5" id="KW-1185">Reference proteome</keyword>
<dbReference type="PROSITE" id="PS51186">
    <property type="entry name" value="GNAT"/>
    <property type="match status" value="1"/>
</dbReference>
<dbReference type="InterPro" id="IPR016181">
    <property type="entry name" value="Acyl_CoA_acyltransferase"/>
</dbReference>
<dbReference type="RefSeq" id="WP_272777143.1">
    <property type="nucleotide sequence ID" value="NZ_JAQQLI010000014.1"/>
</dbReference>
<dbReference type="EC" id="2.3.1.-" evidence="4"/>
<feature type="domain" description="N-acetyltransferase" evidence="3">
    <location>
        <begin position="1"/>
        <end position="145"/>
    </location>
</feature>
<keyword evidence="2 4" id="KW-0012">Acyltransferase</keyword>
<name>A0ABT5JA20_RHOTP</name>
<gene>
    <name evidence="4" type="ORF">PQJ73_11480</name>
</gene>
<evidence type="ECO:0000256" key="2">
    <source>
        <dbReference type="ARBA" id="ARBA00023315"/>
    </source>
</evidence>
<evidence type="ECO:0000256" key="1">
    <source>
        <dbReference type="ARBA" id="ARBA00022679"/>
    </source>
</evidence>
<proteinExistence type="predicted"/>